<evidence type="ECO:0000256" key="4">
    <source>
        <dbReference type="RuleBase" id="RU004273"/>
    </source>
</evidence>
<dbReference type="GO" id="GO:0046872">
    <property type="term" value="F:metal ion binding"/>
    <property type="evidence" value="ECO:0007669"/>
    <property type="project" value="UniProtKB-KW"/>
</dbReference>
<dbReference type="GO" id="GO:0004722">
    <property type="term" value="F:protein serine/threonine phosphatase activity"/>
    <property type="evidence" value="ECO:0007669"/>
    <property type="project" value="UniProtKB-EC"/>
</dbReference>
<evidence type="ECO:0000256" key="2">
    <source>
        <dbReference type="ARBA" id="ARBA00022801"/>
    </source>
</evidence>
<evidence type="ECO:0000256" key="1">
    <source>
        <dbReference type="ARBA" id="ARBA00022723"/>
    </source>
</evidence>
<feature type="domain" description="Serine/threonine specific protein phosphatases" evidence="5">
    <location>
        <begin position="119"/>
        <end position="124"/>
    </location>
</feature>
<keyword evidence="1" id="KW-0479">Metal-binding</keyword>
<dbReference type="KEGG" id="bmic:BMR1_03g00265"/>
<dbReference type="OMA" id="MDDKTFT"/>
<comment type="catalytic activity">
    <reaction evidence="4">
        <text>O-phospho-L-threonyl-[protein] + H2O = L-threonyl-[protein] + phosphate</text>
        <dbReference type="Rhea" id="RHEA:47004"/>
        <dbReference type="Rhea" id="RHEA-COMP:11060"/>
        <dbReference type="Rhea" id="RHEA-COMP:11605"/>
        <dbReference type="ChEBI" id="CHEBI:15377"/>
        <dbReference type="ChEBI" id="CHEBI:30013"/>
        <dbReference type="ChEBI" id="CHEBI:43474"/>
        <dbReference type="ChEBI" id="CHEBI:61977"/>
        <dbReference type="EC" id="3.1.3.16"/>
    </reaction>
</comment>
<dbReference type="CDD" id="cd07415">
    <property type="entry name" value="MPP_PP2A_PP4_PP6"/>
    <property type="match status" value="1"/>
</dbReference>
<dbReference type="PANTHER" id="PTHR45619">
    <property type="entry name" value="SERINE/THREONINE-PROTEIN PHOSPHATASE PP2A-RELATED"/>
    <property type="match status" value="1"/>
</dbReference>
<dbReference type="InterPro" id="IPR004843">
    <property type="entry name" value="Calcineurin-like_PHP"/>
</dbReference>
<dbReference type="Pfam" id="PF00149">
    <property type="entry name" value="Metallophos"/>
    <property type="match status" value="1"/>
</dbReference>
<evidence type="ECO:0000259" key="5">
    <source>
        <dbReference type="PROSITE" id="PS00125"/>
    </source>
</evidence>
<dbReference type="EMBL" id="LN871598">
    <property type="protein sequence ID" value="CTQ40653.1"/>
    <property type="molecule type" value="Genomic_DNA"/>
</dbReference>
<dbReference type="Proteomes" id="UP000002899">
    <property type="component" value="Chromosome III"/>
</dbReference>
<dbReference type="Gene3D" id="3.60.21.10">
    <property type="match status" value="1"/>
</dbReference>
<dbReference type="OrthoDB" id="1930084at2759"/>
<dbReference type="SMART" id="SM00156">
    <property type="entry name" value="PP2Ac"/>
    <property type="match status" value="1"/>
</dbReference>
<dbReference type="InterPro" id="IPR047129">
    <property type="entry name" value="PPA2-like"/>
</dbReference>
<dbReference type="PRINTS" id="PR00114">
    <property type="entry name" value="STPHPHTASE"/>
</dbReference>
<dbReference type="AlphaFoldDB" id="A0A0K3APT1"/>
<reference evidence="6 7" key="1">
    <citation type="journal article" date="2012" name="Nucleic Acids Res.">
        <title>Sequencing of the smallest Apicomplexan genome from the human pathogen Babesia microti.</title>
        <authorList>
            <person name="Cornillot E."/>
            <person name="Hadj-Kaddour K."/>
            <person name="Dassouli A."/>
            <person name="Noel B."/>
            <person name="Ranwez V."/>
            <person name="Vacherie B."/>
            <person name="Augagneur Y."/>
            <person name="Bres V."/>
            <person name="Duclos A."/>
            <person name="Randazzo S."/>
            <person name="Carcy B."/>
            <person name="Debierre-Grockiego F."/>
            <person name="Delbecq S."/>
            <person name="Moubri-Menage K."/>
            <person name="Shams-Eldin H."/>
            <person name="Usmani-Brown S."/>
            <person name="Bringaud F."/>
            <person name="Wincker P."/>
            <person name="Vivares C.P."/>
            <person name="Schwarz R.T."/>
            <person name="Schetters T.P."/>
            <person name="Krause P.J."/>
            <person name="Gorenflot A."/>
            <person name="Berry V."/>
            <person name="Barbe V."/>
            <person name="Ben Mamoun C."/>
        </authorList>
    </citation>
    <scope>NUCLEOTIDE SEQUENCE [LARGE SCALE GENOMIC DNA]</scope>
    <source>
        <strain evidence="6 7">RI</strain>
    </source>
</reference>
<dbReference type="PROSITE" id="PS00125">
    <property type="entry name" value="SER_THR_PHOSPHATASE"/>
    <property type="match status" value="1"/>
</dbReference>
<accession>A0A0K3APT1</accession>
<evidence type="ECO:0000313" key="7">
    <source>
        <dbReference type="Proteomes" id="UP000002899"/>
    </source>
</evidence>
<keyword evidence="7" id="KW-1185">Reference proteome</keyword>
<proteinExistence type="inferred from homology"/>
<organism evidence="6 7">
    <name type="scientific">Babesia microti (strain RI)</name>
    <dbReference type="NCBI Taxonomy" id="1133968"/>
    <lineage>
        <taxon>Eukaryota</taxon>
        <taxon>Sar</taxon>
        <taxon>Alveolata</taxon>
        <taxon>Apicomplexa</taxon>
        <taxon>Aconoidasida</taxon>
        <taxon>Piroplasmida</taxon>
        <taxon>Babesiidae</taxon>
        <taxon>Babesia</taxon>
    </lineage>
</organism>
<dbReference type="InterPro" id="IPR029052">
    <property type="entry name" value="Metallo-depent_PP-like"/>
</dbReference>
<dbReference type="GeneID" id="24424688"/>
<gene>
    <name evidence="6" type="ORF">BMR1_03g00265</name>
</gene>
<comment type="similarity">
    <text evidence="4">Belongs to the PPP phosphatase family.</text>
</comment>
<evidence type="ECO:0000313" key="6">
    <source>
        <dbReference type="EMBL" id="CTQ40653.1"/>
    </source>
</evidence>
<name>A0A0K3APT1_BABMR</name>
<dbReference type="VEuPathDB" id="PiroplasmaDB:BMR1_03g00265"/>
<reference evidence="6 7" key="2">
    <citation type="journal article" date="2013" name="PLoS ONE">
        <title>Whole genome mapping and re-organization of the nuclear and mitochondrial genomes of Babesia microti isolates.</title>
        <authorList>
            <person name="Cornillot E."/>
            <person name="Dassouli A."/>
            <person name="Garg A."/>
            <person name="Pachikara N."/>
            <person name="Randazzo S."/>
            <person name="Depoix D."/>
            <person name="Carcy B."/>
            <person name="Delbecq S."/>
            <person name="Frutos R."/>
            <person name="Silva J.C."/>
            <person name="Sutton R."/>
            <person name="Krause P.J."/>
            <person name="Mamoun C.B."/>
        </authorList>
    </citation>
    <scope>NUCLEOTIDE SEQUENCE [LARGE SCALE GENOMIC DNA]</scope>
    <source>
        <strain evidence="6 7">RI</strain>
    </source>
</reference>
<sequence>MESSITNIASSILSLDKSISTLLDGKFLSECAVQELCNAAKSILLQESNVHLVRTPVTVVGDIHGQFYDLKELFNIAGSSPETNYLFLGDYVDRGYYSVESVSLIVALKVRYSDRVCIIRGNHECRQITQVYGFYDECLRKYGNSNVWRYFTDMFDYLPLSAIIEDRIFCPHAGLSPSIDTLDHVRKLNRIQEIPHEGPMCDLLWSDPEERTGWGLSPRGAGFTFGYDISNAFNHTNGLQVIVRAHQLVMEGYSWSQDCNVLTLFSAPNYCYRCGNKAAIMDVDESFGFQFTQFDPSLERGSLNITKKIPDYFL</sequence>
<evidence type="ECO:0000256" key="3">
    <source>
        <dbReference type="ARBA" id="ARBA00023211"/>
    </source>
</evidence>
<dbReference type="RefSeq" id="XP_012648664.1">
    <property type="nucleotide sequence ID" value="XM_012793210.1"/>
</dbReference>
<dbReference type="EC" id="3.1.3.16" evidence="4"/>
<dbReference type="SUPFAM" id="SSF56300">
    <property type="entry name" value="Metallo-dependent phosphatases"/>
    <property type="match status" value="1"/>
</dbReference>
<protein>
    <recommendedName>
        <fullName evidence="4">Serine/threonine-protein phosphatase</fullName>
        <ecNumber evidence="4">3.1.3.16</ecNumber>
    </recommendedName>
</protein>
<reference evidence="6 7" key="3">
    <citation type="journal article" date="2016" name="Sci. Rep.">
        <title>Genome-wide diversity and gene expression profiling of Babesia microti isolates identify polymorphic genes that mediate host-pathogen interactions.</title>
        <authorList>
            <person name="Silva J.C."/>
            <person name="Cornillot E."/>
            <person name="McCracken C."/>
            <person name="Usmani-Brown S."/>
            <person name="Dwivedi A."/>
            <person name="Ifeonu O.O."/>
            <person name="Crabtree J."/>
            <person name="Gotia H.T."/>
            <person name="Virji A.Z."/>
            <person name="Reynes C."/>
            <person name="Colinge J."/>
            <person name="Kumar V."/>
            <person name="Lawres L."/>
            <person name="Pazzi J.E."/>
            <person name="Pablo J.V."/>
            <person name="Hung C."/>
            <person name="Brancato J."/>
            <person name="Kumari P."/>
            <person name="Orvis J."/>
            <person name="Tretina K."/>
            <person name="Chibucos M."/>
            <person name="Ott S."/>
            <person name="Sadzewicz L."/>
            <person name="Sengamalay N."/>
            <person name="Shetty A.C."/>
            <person name="Su Q."/>
            <person name="Tallon L."/>
            <person name="Fraser C.M."/>
            <person name="Frutos R."/>
            <person name="Molina D.M."/>
            <person name="Krause P.J."/>
            <person name="Ben Mamoun C."/>
        </authorList>
    </citation>
    <scope>NUCLEOTIDE SEQUENCE [LARGE SCALE GENOMIC DNA]</scope>
    <source>
        <strain evidence="6 7">RI</strain>
    </source>
</reference>
<dbReference type="InterPro" id="IPR006186">
    <property type="entry name" value="Ser/Thr-sp_prot-phosphatase"/>
</dbReference>
<keyword evidence="3" id="KW-0464">Manganese</keyword>
<keyword evidence="2 4" id="KW-0378">Hydrolase</keyword>